<dbReference type="InterPro" id="IPR014001">
    <property type="entry name" value="Helicase_ATP-bd"/>
</dbReference>
<keyword evidence="5 12" id="KW-0347">Helicase</keyword>
<dbReference type="Gene3D" id="3.40.50.10810">
    <property type="entry name" value="Tandem AAA-ATPase domain"/>
    <property type="match status" value="2"/>
</dbReference>
<keyword evidence="8" id="KW-0539">Nucleus</keyword>
<dbReference type="SMART" id="SM00490">
    <property type="entry name" value="HELICc"/>
    <property type="match status" value="1"/>
</dbReference>
<feature type="compositionally biased region" description="Low complexity" evidence="9">
    <location>
        <begin position="704"/>
        <end position="716"/>
    </location>
</feature>
<evidence type="ECO:0000256" key="2">
    <source>
        <dbReference type="ARBA" id="ARBA00007025"/>
    </source>
</evidence>
<dbReference type="OrthoDB" id="2020972at2759"/>
<feature type="domain" description="Helicase C-terminal" evidence="11">
    <location>
        <begin position="486"/>
        <end position="643"/>
    </location>
</feature>
<organism evidence="12 13">
    <name type="scientific">Bodo saltans</name>
    <name type="common">Flagellated protozoan</name>
    <dbReference type="NCBI Taxonomy" id="75058"/>
    <lineage>
        <taxon>Eukaryota</taxon>
        <taxon>Discoba</taxon>
        <taxon>Euglenozoa</taxon>
        <taxon>Kinetoplastea</taxon>
        <taxon>Metakinetoplastina</taxon>
        <taxon>Eubodonida</taxon>
        <taxon>Bodonidae</taxon>
        <taxon>Bodo</taxon>
    </lineage>
</organism>
<dbReference type="SUPFAM" id="SSF52540">
    <property type="entry name" value="P-loop containing nucleoside triphosphate hydrolases"/>
    <property type="match status" value="2"/>
</dbReference>
<evidence type="ECO:0000256" key="1">
    <source>
        <dbReference type="ARBA" id="ARBA00004123"/>
    </source>
</evidence>
<keyword evidence="3" id="KW-0547">Nucleotide-binding</keyword>
<reference evidence="13" key="1">
    <citation type="submission" date="2015-09" db="EMBL/GenBank/DDBJ databases">
        <authorList>
            <consortium name="Pathogen Informatics"/>
        </authorList>
    </citation>
    <scope>NUCLEOTIDE SEQUENCE [LARGE SCALE GENOMIC DNA]</scope>
    <source>
        <strain evidence="13">Lake Konstanz</strain>
    </source>
</reference>
<dbReference type="GO" id="GO:0004386">
    <property type="term" value="F:helicase activity"/>
    <property type="evidence" value="ECO:0007669"/>
    <property type="project" value="UniProtKB-KW"/>
</dbReference>
<sequence>MASSSGSVLPLTSSTPSSLRITSPLAEKLKSHQTEGLHFLWKRLIDDGLLPAGLKCRGSIRVEDRAAAYARSYGAVLGHSMGLGKTFTSLCFVMLVQAELHRRLQAANKSISESVIPPFGACPRLRVLIVAPRSCIPHWEQSVQDWIRSDLFTSSMPMHIPSFRPRESITIALEKFYRVGGIMVLGYEEHLRLLERLDQQLDRAPNTPLPVRNVEPAHRRITSLLDTLRPPPPTEVARWKAKAATYSDMLRDVDVVLLDESHRLKTIKSVQVRELTKNIANVPLRVALTGTPLQNHLSEYLCMTNIVNGLRVDPVHFRQSIAQPIERGQCVDASRHDFEKMQICVARLRSMFSGMVHRCGVELLERSLPPRFETILFVELSRSQEQCYHEMLKRRGESIKVLEMRHEASRICAHPILVDSRYCAQHDLERDDGDSSGHGEDDEGVRVDHRHALPRLESRKRVRSGFDIPPNALEQAKLDDSPKLRLCIDLIKQILQRGEKVVVFAMYIGILQLTAHFLMQRRIDYFLLTGDTMLERRRAMMQEFRQNKPGTPSVFMCSTKAGGVGINLLPANHCILLDTSWNPADDCQATFRIYRYGQTMPVYTYRLCSYGTAEHVVFSYAVRKEWTHRKVADVGDPHRREREERVHYLQYPCSLPLPGWVLNDNVPGSPAATAKANPLGRVGGLPHARQLAFGLSRSFAHLQSSSSDSGSSSCDGSDNDDDGYRPQAPRPSRQGAPSRSKPPPTASIVTFKQYLERSCPLILTLHQHVLSTVVAAVEHSFLLRDNTDEIIKDLHKQLEEKANTTRLLLARPTHTLHADDDDENSTKVGVRGAQHRGGALIEPHLLHNELPVEDKIAHIADTFVAALWDRYQEASLTKFGSRHNSRAAWESEVVSTWGELLKQLDDHRGAASEQPLLSSHKLQSVRSIVVLGYRLACTEFVKTLKHSTTRATLDAHCRLALHLDLLTALSTKGATVWERLPTAWVCECLTEQSFKRPFVQQMIHMGIRSLLWRALQQPRGAHGAVSDVVTSAVELIVAHRILEDGGDFIHPLLHVGISDSQQLRMLDVFIDTLMHSIWPEYKGIPPSPLASEERLKAARQPLSALIDSDREWGDVDPSAVLSMAQAAVLTNLPLSADRMGHYLCGQCSRGIVRIRAPNEAFDRQGGSRGSAVRVCCDVCDYDLVDVLLHKPALRSDLILERWSVGLLSLADWDIPRSVGAEFALEELTHQHPIKFMHELIRTQRFAKGLFTRKDANCSFFSPRPEQRKLADLTKVQGAVHTLPRVLYAAGIDVALSQVPRHHLMMLSLQCGASSLQELARRLQVYGSGVYEHAKTNCRATLVECWSQLRSQSEYNDQRVPEMFVLLGLHYTAAFEITSTADLLDDAAFRDVSFDHDDDDDSSPSSQPNSDTDAARCQRLVMFREVCYALAWSRYRERLVQSPVPKNLMEVVMRHKKSLRSLGAMASSPMDSPLVRPQASEFLPWSNDPAREALLQDVHHLADEVNSFISDTSVPSPPSAFDSDEDEALPSKIAHTWTRSMLSLEDGASIWTEEDLAAIKKYRGDLLWNALVEVFGPGVLSTPVWLATRSEPTEDETSEADHDDLITSELLIPDDMHFVTFGTIAPMSPAQAADAFFHMMVEAACEISWVG</sequence>
<evidence type="ECO:0000256" key="9">
    <source>
        <dbReference type="SAM" id="MobiDB-lite"/>
    </source>
</evidence>
<comment type="subcellular location">
    <subcellularLocation>
        <location evidence="1">Nucleus</location>
    </subcellularLocation>
</comment>
<evidence type="ECO:0000256" key="5">
    <source>
        <dbReference type="ARBA" id="ARBA00022806"/>
    </source>
</evidence>
<dbReference type="InterPro" id="IPR038718">
    <property type="entry name" value="SNF2-like_sf"/>
</dbReference>
<evidence type="ECO:0000256" key="6">
    <source>
        <dbReference type="ARBA" id="ARBA00022840"/>
    </source>
</evidence>
<dbReference type="CDD" id="cd18793">
    <property type="entry name" value="SF2_C_SNF"/>
    <property type="match status" value="1"/>
</dbReference>
<evidence type="ECO:0000313" key="13">
    <source>
        <dbReference type="Proteomes" id="UP000051952"/>
    </source>
</evidence>
<feature type="region of interest" description="Disordered" evidence="9">
    <location>
        <begin position="429"/>
        <end position="448"/>
    </location>
</feature>
<comment type="similarity">
    <text evidence="2">Belongs to the SNF2/RAD54 helicase family.</text>
</comment>
<dbReference type="Pfam" id="PF00271">
    <property type="entry name" value="Helicase_C"/>
    <property type="match status" value="1"/>
</dbReference>
<dbReference type="InterPro" id="IPR000330">
    <property type="entry name" value="SNF2_N"/>
</dbReference>
<dbReference type="GO" id="GO:0005524">
    <property type="term" value="F:ATP binding"/>
    <property type="evidence" value="ECO:0007669"/>
    <property type="project" value="UniProtKB-KW"/>
</dbReference>
<dbReference type="GO" id="GO:0003677">
    <property type="term" value="F:DNA binding"/>
    <property type="evidence" value="ECO:0007669"/>
    <property type="project" value="UniProtKB-KW"/>
</dbReference>
<evidence type="ECO:0000259" key="10">
    <source>
        <dbReference type="PROSITE" id="PS51192"/>
    </source>
</evidence>
<name>A0A0S4JD76_BODSA</name>
<keyword evidence="13" id="KW-1185">Reference proteome</keyword>
<dbReference type="EMBL" id="CYKH01001747">
    <property type="protein sequence ID" value="CUG89514.1"/>
    <property type="molecule type" value="Genomic_DNA"/>
</dbReference>
<evidence type="ECO:0000313" key="12">
    <source>
        <dbReference type="EMBL" id="CUG89514.1"/>
    </source>
</evidence>
<keyword evidence="4" id="KW-0378">Hydrolase</keyword>
<dbReference type="PROSITE" id="PS51192">
    <property type="entry name" value="HELICASE_ATP_BIND_1"/>
    <property type="match status" value="1"/>
</dbReference>
<gene>
    <name evidence="12" type="ORF">BSAL_21830</name>
</gene>
<keyword evidence="7" id="KW-0238">DNA-binding</keyword>
<evidence type="ECO:0000256" key="3">
    <source>
        <dbReference type="ARBA" id="ARBA00022741"/>
    </source>
</evidence>
<dbReference type="Gene3D" id="3.40.50.300">
    <property type="entry name" value="P-loop containing nucleotide triphosphate hydrolases"/>
    <property type="match status" value="1"/>
</dbReference>
<evidence type="ECO:0000259" key="11">
    <source>
        <dbReference type="PROSITE" id="PS51194"/>
    </source>
</evidence>
<dbReference type="PANTHER" id="PTHR45797">
    <property type="entry name" value="RAD54-LIKE"/>
    <property type="match status" value="1"/>
</dbReference>
<dbReference type="Pfam" id="PF00176">
    <property type="entry name" value="SNF2-rel_dom"/>
    <property type="match status" value="1"/>
</dbReference>
<dbReference type="VEuPathDB" id="TriTrypDB:BSAL_21830"/>
<dbReference type="InterPro" id="IPR027417">
    <property type="entry name" value="P-loop_NTPase"/>
</dbReference>
<evidence type="ECO:0000256" key="4">
    <source>
        <dbReference type="ARBA" id="ARBA00022801"/>
    </source>
</evidence>
<dbReference type="PROSITE" id="PS51194">
    <property type="entry name" value="HELICASE_CTER"/>
    <property type="match status" value="1"/>
</dbReference>
<dbReference type="SMART" id="SM00487">
    <property type="entry name" value="DEXDc"/>
    <property type="match status" value="1"/>
</dbReference>
<protein>
    <submittedName>
        <fullName evidence="12">SNF2 helicase, putative</fullName>
    </submittedName>
</protein>
<evidence type="ECO:0000256" key="8">
    <source>
        <dbReference type="ARBA" id="ARBA00023242"/>
    </source>
</evidence>
<keyword evidence="6" id="KW-0067">ATP-binding</keyword>
<dbReference type="PANTHER" id="PTHR45797:SF1">
    <property type="entry name" value="HELICASE ARIP4"/>
    <property type="match status" value="1"/>
</dbReference>
<proteinExistence type="inferred from homology"/>
<dbReference type="InterPro" id="IPR049730">
    <property type="entry name" value="SNF2/RAD54-like_C"/>
</dbReference>
<dbReference type="InterPro" id="IPR044574">
    <property type="entry name" value="ARIP4-like"/>
</dbReference>
<evidence type="ECO:0000256" key="7">
    <source>
        <dbReference type="ARBA" id="ARBA00023125"/>
    </source>
</evidence>
<dbReference type="GO" id="GO:0005634">
    <property type="term" value="C:nucleus"/>
    <property type="evidence" value="ECO:0007669"/>
    <property type="project" value="UniProtKB-SubCell"/>
</dbReference>
<accession>A0A0S4JD76</accession>
<feature type="domain" description="Helicase ATP-binding" evidence="10">
    <location>
        <begin position="66"/>
        <end position="310"/>
    </location>
</feature>
<dbReference type="InterPro" id="IPR001650">
    <property type="entry name" value="Helicase_C-like"/>
</dbReference>
<dbReference type="Proteomes" id="UP000051952">
    <property type="component" value="Unassembled WGS sequence"/>
</dbReference>
<feature type="region of interest" description="Disordered" evidence="9">
    <location>
        <begin position="704"/>
        <end position="745"/>
    </location>
</feature>
<dbReference type="GO" id="GO:0016887">
    <property type="term" value="F:ATP hydrolysis activity"/>
    <property type="evidence" value="ECO:0007669"/>
    <property type="project" value="InterPro"/>
</dbReference>